<accession>A0A917VQF9</accession>
<dbReference type="RefSeq" id="WP_189166281.1">
    <property type="nucleotide sequence ID" value="NZ_BMNT01000038.1"/>
</dbReference>
<feature type="transmembrane region" description="Helical" evidence="7">
    <location>
        <begin position="149"/>
        <end position="167"/>
    </location>
</feature>
<name>A0A917VQF9_9ACTN</name>
<feature type="transmembrane region" description="Helical" evidence="7">
    <location>
        <begin position="179"/>
        <end position="197"/>
    </location>
</feature>
<organism evidence="9 10">
    <name type="scientific">Sphaerisporangium melleum</name>
    <dbReference type="NCBI Taxonomy" id="321316"/>
    <lineage>
        <taxon>Bacteria</taxon>
        <taxon>Bacillati</taxon>
        <taxon>Actinomycetota</taxon>
        <taxon>Actinomycetes</taxon>
        <taxon>Streptosporangiales</taxon>
        <taxon>Streptosporangiaceae</taxon>
        <taxon>Sphaerisporangium</taxon>
    </lineage>
</organism>
<feature type="compositionally biased region" description="Low complexity" evidence="6">
    <location>
        <begin position="322"/>
        <end position="340"/>
    </location>
</feature>
<evidence type="ECO:0000256" key="3">
    <source>
        <dbReference type="ARBA" id="ARBA00022692"/>
    </source>
</evidence>
<comment type="subcellular location">
    <subcellularLocation>
        <location evidence="1">Membrane</location>
        <topology evidence="1">Multi-pass membrane protein</topology>
    </subcellularLocation>
</comment>
<dbReference type="GO" id="GO:0016020">
    <property type="term" value="C:membrane"/>
    <property type="evidence" value="ECO:0007669"/>
    <property type="project" value="UniProtKB-SubCell"/>
</dbReference>
<feature type="region of interest" description="Disordered" evidence="6">
    <location>
        <begin position="303"/>
        <end position="340"/>
    </location>
</feature>
<dbReference type="InterPro" id="IPR050638">
    <property type="entry name" value="AA-Vitamin_Transporters"/>
</dbReference>
<evidence type="ECO:0000259" key="8">
    <source>
        <dbReference type="Pfam" id="PF00892"/>
    </source>
</evidence>
<dbReference type="InterPro" id="IPR037185">
    <property type="entry name" value="EmrE-like"/>
</dbReference>
<evidence type="ECO:0000256" key="7">
    <source>
        <dbReference type="SAM" id="Phobius"/>
    </source>
</evidence>
<keyword evidence="3 7" id="KW-0812">Transmembrane</keyword>
<comment type="similarity">
    <text evidence="2">Belongs to the EamA transporter family.</text>
</comment>
<dbReference type="Pfam" id="PF00892">
    <property type="entry name" value="EamA"/>
    <property type="match status" value="2"/>
</dbReference>
<feature type="transmembrane region" description="Helical" evidence="7">
    <location>
        <begin position="124"/>
        <end position="143"/>
    </location>
</feature>
<proteinExistence type="inferred from homology"/>
<comment type="caution">
    <text evidence="9">The sequence shown here is derived from an EMBL/GenBank/DDBJ whole genome shotgun (WGS) entry which is preliminary data.</text>
</comment>
<dbReference type="PANTHER" id="PTHR32322">
    <property type="entry name" value="INNER MEMBRANE TRANSPORTER"/>
    <property type="match status" value="1"/>
</dbReference>
<protein>
    <submittedName>
        <fullName evidence="9">Membrane protein</fullName>
    </submittedName>
</protein>
<evidence type="ECO:0000256" key="4">
    <source>
        <dbReference type="ARBA" id="ARBA00022989"/>
    </source>
</evidence>
<feature type="transmembrane region" description="Helical" evidence="7">
    <location>
        <begin position="94"/>
        <end position="112"/>
    </location>
</feature>
<reference evidence="9" key="1">
    <citation type="journal article" date="2014" name="Int. J. Syst. Evol. Microbiol.">
        <title>Complete genome sequence of Corynebacterium casei LMG S-19264T (=DSM 44701T), isolated from a smear-ripened cheese.</title>
        <authorList>
            <consortium name="US DOE Joint Genome Institute (JGI-PGF)"/>
            <person name="Walter F."/>
            <person name="Albersmeier A."/>
            <person name="Kalinowski J."/>
            <person name="Ruckert C."/>
        </authorList>
    </citation>
    <scope>NUCLEOTIDE SEQUENCE</scope>
    <source>
        <strain evidence="9">JCM 13064</strain>
    </source>
</reference>
<feature type="transmembrane region" description="Helical" evidence="7">
    <location>
        <begin position="248"/>
        <end position="269"/>
    </location>
</feature>
<feature type="transmembrane region" description="Helical" evidence="7">
    <location>
        <begin position="69"/>
        <end position="88"/>
    </location>
</feature>
<dbReference type="PANTHER" id="PTHR32322:SF2">
    <property type="entry name" value="EAMA DOMAIN-CONTAINING PROTEIN"/>
    <property type="match status" value="1"/>
</dbReference>
<dbReference type="EMBL" id="BMNT01000038">
    <property type="protein sequence ID" value="GGL08560.1"/>
    <property type="molecule type" value="Genomic_DNA"/>
</dbReference>
<evidence type="ECO:0000256" key="5">
    <source>
        <dbReference type="ARBA" id="ARBA00023136"/>
    </source>
</evidence>
<evidence type="ECO:0000256" key="1">
    <source>
        <dbReference type="ARBA" id="ARBA00004141"/>
    </source>
</evidence>
<gene>
    <name evidence="9" type="ORF">GCM10007964_58560</name>
</gene>
<dbReference type="Proteomes" id="UP000645217">
    <property type="component" value="Unassembled WGS sequence"/>
</dbReference>
<reference evidence="9" key="2">
    <citation type="submission" date="2020-09" db="EMBL/GenBank/DDBJ databases">
        <authorList>
            <person name="Sun Q."/>
            <person name="Ohkuma M."/>
        </authorList>
    </citation>
    <scope>NUCLEOTIDE SEQUENCE</scope>
    <source>
        <strain evidence="9">JCM 13064</strain>
    </source>
</reference>
<dbReference type="SUPFAM" id="SSF103481">
    <property type="entry name" value="Multidrug resistance efflux transporter EmrE"/>
    <property type="match status" value="2"/>
</dbReference>
<feature type="domain" description="EamA" evidence="8">
    <location>
        <begin position="6"/>
        <end position="138"/>
    </location>
</feature>
<sequence>MKRGALAIAVGSACCFGFSGPMAKIVGLGGLTPLQAVWVRMAGAALLLFALLAAFRPGALRVAPGRRRFFAAYALIAVAGVQALFFVAITRLPVGVVLLLEYASPVLVVAWVRLVRRVRLPRAAYAGALVVLAGLGVVVEVWQGLSLDGLGLLLGLVASACCAGYFLMSDGYGAEVDPLGLVAWGMAGAAVVLAPIARPWDIPWAAFGTAVTVNGHTVPVAVAAVCLVVVATVLAYGTGVIAVRRLSAAVGATVASLEVVAGALIAWALLAEQLGVPQIVGGVVVLAGALLAQTATSGVSRTIEAPDAAQRPASPAASGALSRSLTRAATAPASASDGAD</sequence>
<keyword evidence="4 7" id="KW-1133">Transmembrane helix</keyword>
<keyword evidence="10" id="KW-1185">Reference proteome</keyword>
<feature type="transmembrane region" description="Helical" evidence="7">
    <location>
        <begin position="37"/>
        <end position="57"/>
    </location>
</feature>
<evidence type="ECO:0000313" key="10">
    <source>
        <dbReference type="Proteomes" id="UP000645217"/>
    </source>
</evidence>
<dbReference type="InterPro" id="IPR000620">
    <property type="entry name" value="EamA_dom"/>
</dbReference>
<evidence type="ECO:0000256" key="6">
    <source>
        <dbReference type="SAM" id="MobiDB-lite"/>
    </source>
</evidence>
<evidence type="ECO:0000256" key="2">
    <source>
        <dbReference type="ARBA" id="ARBA00007362"/>
    </source>
</evidence>
<feature type="transmembrane region" description="Helical" evidence="7">
    <location>
        <begin position="275"/>
        <end position="292"/>
    </location>
</feature>
<dbReference type="AlphaFoldDB" id="A0A917VQF9"/>
<keyword evidence="5 7" id="KW-0472">Membrane</keyword>
<evidence type="ECO:0000313" key="9">
    <source>
        <dbReference type="EMBL" id="GGL08560.1"/>
    </source>
</evidence>
<feature type="domain" description="EamA" evidence="8">
    <location>
        <begin position="150"/>
        <end position="291"/>
    </location>
</feature>
<feature type="transmembrane region" description="Helical" evidence="7">
    <location>
        <begin position="217"/>
        <end position="236"/>
    </location>
</feature>